<gene>
    <name evidence="2" type="ORF">QYM36_015144</name>
</gene>
<feature type="compositionally biased region" description="Polar residues" evidence="1">
    <location>
        <begin position="17"/>
        <end position="33"/>
    </location>
</feature>
<feature type="region of interest" description="Disordered" evidence="1">
    <location>
        <begin position="1"/>
        <end position="33"/>
    </location>
</feature>
<name>A0AA88HKH7_ARTSF</name>
<comment type="caution">
    <text evidence="2">The sequence shown here is derived from an EMBL/GenBank/DDBJ whole genome shotgun (WGS) entry which is preliminary data.</text>
</comment>
<reference evidence="2" key="1">
    <citation type="submission" date="2023-07" db="EMBL/GenBank/DDBJ databases">
        <title>Chromosome-level genome assembly of Artemia franciscana.</title>
        <authorList>
            <person name="Jo E."/>
        </authorList>
    </citation>
    <scope>NUCLEOTIDE SEQUENCE</scope>
    <source>
        <tissue evidence="2">Whole body</tissue>
    </source>
</reference>
<dbReference type="Proteomes" id="UP001187531">
    <property type="component" value="Unassembled WGS sequence"/>
</dbReference>
<organism evidence="2 3">
    <name type="scientific">Artemia franciscana</name>
    <name type="common">Brine shrimp</name>
    <name type="synonym">Artemia sanfranciscana</name>
    <dbReference type="NCBI Taxonomy" id="6661"/>
    <lineage>
        <taxon>Eukaryota</taxon>
        <taxon>Metazoa</taxon>
        <taxon>Ecdysozoa</taxon>
        <taxon>Arthropoda</taxon>
        <taxon>Crustacea</taxon>
        <taxon>Branchiopoda</taxon>
        <taxon>Anostraca</taxon>
        <taxon>Artemiidae</taxon>
        <taxon>Artemia</taxon>
    </lineage>
</organism>
<dbReference type="EMBL" id="JAVRJZ010000019">
    <property type="protein sequence ID" value="KAK2707356.1"/>
    <property type="molecule type" value="Genomic_DNA"/>
</dbReference>
<sequence>MGRNCKRNRLGEDPKNPLNSTVTSTGSSTAPVTMDTLSQNFNQVLAAIQENGKKLDMMNDKLTALDVRVSKLEVSQLEQCSTVTSLDTKIAFLTTENMSLKSQMSVLVDETKTQSKAI</sequence>
<evidence type="ECO:0000256" key="1">
    <source>
        <dbReference type="SAM" id="MobiDB-lite"/>
    </source>
</evidence>
<proteinExistence type="predicted"/>
<evidence type="ECO:0000313" key="2">
    <source>
        <dbReference type="EMBL" id="KAK2707356.1"/>
    </source>
</evidence>
<protein>
    <submittedName>
        <fullName evidence="2">Uncharacterized protein</fullName>
    </submittedName>
</protein>
<evidence type="ECO:0000313" key="3">
    <source>
        <dbReference type="Proteomes" id="UP001187531"/>
    </source>
</evidence>
<dbReference type="AlphaFoldDB" id="A0AA88HKH7"/>
<keyword evidence="3" id="KW-1185">Reference proteome</keyword>
<accession>A0AA88HKH7</accession>